<reference evidence="1 2" key="2">
    <citation type="submission" date="2017-10" db="EMBL/GenBank/DDBJ databases">
        <title>Genome analyses suggest a sexual origin of heterokaryosis in a supposedly ancient asexual fungus.</title>
        <authorList>
            <person name="Corradi N."/>
            <person name="Sedzielewska K."/>
            <person name="Noel J."/>
            <person name="Charron P."/>
            <person name="Farinelli L."/>
            <person name="Marton T."/>
            <person name="Kruger M."/>
            <person name="Pelin A."/>
            <person name="Brachmann A."/>
            <person name="Corradi N."/>
        </authorList>
    </citation>
    <scope>NUCLEOTIDE SEQUENCE [LARGE SCALE GENOMIC DNA]</scope>
    <source>
        <strain evidence="1 2">A1</strain>
    </source>
</reference>
<dbReference type="VEuPathDB" id="FungiDB:RhiirA1_480136"/>
<proteinExistence type="predicted"/>
<dbReference type="EMBL" id="LLXH01004749">
    <property type="protein sequence ID" value="PKC53047.1"/>
    <property type="molecule type" value="Genomic_DNA"/>
</dbReference>
<dbReference type="AlphaFoldDB" id="A0A2N0QPR1"/>
<gene>
    <name evidence="1" type="ORF">RhiirA1_480136</name>
</gene>
<protein>
    <submittedName>
        <fullName evidence="1">Uncharacterized protein</fullName>
    </submittedName>
</protein>
<name>A0A2N0QPR1_9GLOM</name>
<reference evidence="1 2" key="1">
    <citation type="submission" date="2017-10" db="EMBL/GenBank/DDBJ databases">
        <title>Extensive intraspecific genome diversity in a model arbuscular mycorrhizal fungus.</title>
        <authorList>
            <person name="Chen E.C.H."/>
            <person name="Morin E."/>
            <person name="Baudet D."/>
            <person name="Noel J."/>
            <person name="Ndikumana S."/>
            <person name="Charron P."/>
            <person name="St-Onge C."/>
            <person name="Giorgi J."/>
            <person name="Grigoriev I.V."/>
            <person name="Roux C."/>
            <person name="Martin F.M."/>
            <person name="Corradi N."/>
        </authorList>
    </citation>
    <scope>NUCLEOTIDE SEQUENCE [LARGE SCALE GENOMIC DNA]</scope>
    <source>
        <strain evidence="1 2">A1</strain>
    </source>
</reference>
<evidence type="ECO:0000313" key="1">
    <source>
        <dbReference type="EMBL" id="PKC53047.1"/>
    </source>
</evidence>
<evidence type="ECO:0000313" key="2">
    <source>
        <dbReference type="Proteomes" id="UP000232688"/>
    </source>
</evidence>
<dbReference type="Proteomes" id="UP000232688">
    <property type="component" value="Unassembled WGS sequence"/>
</dbReference>
<sequence length="57" mass="6596">MNVHQVERLTAKSGVPTLKINDYYIHSKYDPIREAQQIAERQYTPHHAHIIFGYGCG</sequence>
<organism evidence="1 2">
    <name type="scientific">Rhizophagus irregularis</name>
    <dbReference type="NCBI Taxonomy" id="588596"/>
    <lineage>
        <taxon>Eukaryota</taxon>
        <taxon>Fungi</taxon>
        <taxon>Fungi incertae sedis</taxon>
        <taxon>Mucoromycota</taxon>
        <taxon>Glomeromycotina</taxon>
        <taxon>Glomeromycetes</taxon>
        <taxon>Glomerales</taxon>
        <taxon>Glomeraceae</taxon>
        <taxon>Rhizophagus</taxon>
    </lineage>
</organism>
<comment type="caution">
    <text evidence="1">The sequence shown here is derived from an EMBL/GenBank/DDBJ whole genome shotgun (WGS) entry which is preliminary data.</text>
</comment>
<accession>A0A2N0QPR1</accession>
<feature type="non-terminal residue" evidence="1">
    <location>
        <position position="57"/>
    </location>
</feature>